<protein>
    <submittedName>
        <fullName evidence="2">Uncharacterized protein</fullName>
    </submittedName>
</protein>
<dbReference type="EMBL" id="MT143575">
    <property type="protein sequence ID" value="QJA98376.1"/>
    <property type="molecule type" value="Genomic_DNA"/>
</dbReference>
<dbReference type="AlphaFoldDB" id="A0A6M3MBE2"/>
<evidence type="ECO:0000313" key="1">
    <source>
        <dbReference type="EMBL" id="QJA98376.1"/>
    </source>
</evidence>
<proteinExistence type="predicted"/>
<sequence length="149" mass="17649">MTRKPKERIFKVNMHILVRPDQYDFVRSLNGGIGHHLRGFIDAQMGKHDKDLEQVNKQLAVIEPQYLVLKKMKEELEEKKRMEMMATMEKEKSIEFAHMKLLESFKTNYTRIDLMPASVFKFYSDHCGEPVEKLKEWLMQEIANKGFKG</sequence>
<accession>A0A6M3MBE2</accession>
<name>A0A6M3MBE2_9ZZZZ</name>
<evidence type="ECO:0000313" key="2">
    <source>
        <dbReference type="EMBL" id="QJB02329.1"/>
    </source>
</evidence>
<dbReference type="EMBL" id="MT143775">
    <property type="protein sequence ID" value="QJB02329.1"/>
    <property type="molecule type" value="Genomic_DNA"/>
</dbReference>
<organism evidence="2">
    <name type="scientific">viral metagenome</name>
    <dbReference type="NCBI Taxonomy" id="1070528"/>
    <lineage>
        <taxon>unclassified sequences</taxon>
        <taxon>metagenomes</taxon>
        <taxon>organismal metagenomes</taxon>
    </lineage>
</organism>
<reference evidence="2" key="1">
    <citation type="submission" date="2020-03" db="EMBL/GenBank/DDBJ databases">
        <title>The deep terrestrial virosphere.</title>
        <authorList>
            <person name="Holmfeldt K."/>
            <person name="Nilsson E."/>
            <person name="Simone D."/>
            <person name="Lopez-Fernandez M."/>
            <person name="Wu X."/>
            <person name="de Brujin I."/>
            <person name="Lundin D."/>
            <person name="Andersson A."/>
            <person name="Bertilsson S."/>
            <person name="Dopson M."/>
        </authorList>
    </citation>
    <scope>NUCLEOTIDE SEQUENCE</scope>
    <source>
        <strain evidence="1">MM171A01899</strain>
        <strain evidence="2">MM171B01365</strain>
    </source>
</reference>
<gene>
    <name evidence="1" type="ORF">MM171A01899_0009</name>
    <name evidence="2" type="ORF">MM171B01365_0007</name>
</gene>